<dbReference type="PANTHER" id="PTHR43250:SF1">
    <property type="entry name" value="EXODEOXYRIBONUCLEASE III"/>
    <property type="match status" value="1"/>
</dbReference>
<proteinExistence type="predicted"/>
<reference evidence="2 3" key="1">
    <citation type="submission" date="2015-07" db="EMBL/GenBank/DDBJ databases">
        <authorList>
            <consortium name="Consortium for Microbial Forensics and Genomics (microFORGE)"/>
            <person name="Knight B.M."/>
            <person name="Roberts D.P."/>
            <person name="Lin D."/>
            <person name="Hari K."/>
            <person name="Fletcher J."/>
            <person name="Melcher U."/>
            <person name="Blagden T."/>
            <person name="Winegar R.A."/>
        </authorList>
    </citation>
    <scope>NUCLEOTIDE SEQUENCE [LARGE SCALE GENOMIC DNA]</scope>
    <source>
        <strain evidence="2 3">X11-5A</strain>
    </source>
</reference>
<reference evidence="2 3" key="2">
    <citation type="submission" date="2015-09" db="EMBL/GenBank/DDBJ databases">
        <title>Draft genome sequence of Xanthomonas oryzae pv. USA str. X11-5A.</title>
        <authorList>
            <person name="Knight B.M."/>
            <person name="Roberts D.P."/>
            <person name="Lin D."/>
            <person name="Hari K."/>
            <person name="Fletcher J."/>
            <person name="Melcher U."/>
            <person name="Blagden T."/>
            <person name="Winegar R.A."/>
        </authorList>
    </citation>
    <scope>NUCLEOTIDE SEQUENCE [LARGE SCALE GENOMIC DNA]</scope>
    <source>
        <strain evidence="2 3">X11-5A</strain>
    </source>
</reference>
<dbReference type="SUPFAM" id="SSF56219">
    <property type="entry name" value="DNase I-like"/>
    <property type="match status" value="1"/>
</dbReference>
<dbReference type="GO" id="GO:0006281">
    <property type="term" value="P:DNA repair"/>
    <property type="evidence" value="ECO:0007669"/>
    <property type="project" value="InterPro"/>
</dbReference>
<dbReference type="GO" id="GO:0008311">
    <property type="term" value="F:double-stranded DNA 3'-5' DNA exonuclease activity"/>
    <property type="evidence" value="ECO:0007669"/>
    <property type="project" value="InterPro"/>
</dbReference>
<organism evidence="2 3">
    <name type="scientific">Xanthomonas oryzae</name>
    <dbReference type="NCBI Taxonomy" id="347"/>
    <lineage>
        <taxon>Bacteria</taxon>
        <taxon>Pseudomonadati</taxon>
        <taxon>Pseudomonadota</taxon>
        <taxon>Gammaproteobacteria</taxon>
        <taxon>Lysobacterales</taxon>
        <taxon>Lysobacteraceae</taxon>
        <taxon>Xanthomonas</taxon>
    </lineage>
</organism>
<dbReference type="Proteomes" id="UP000036790">
    <property type="component" value="Unassembled WGS sequence"/>
</dbReference>
<dbReference type="InterPro" id="IPR036691">
    <property type="entry name" value="Endo/exonu/phosph_ase_sf"/>
</dbReference>
<sequence>MLIYPFWDYFRQHFARDRGLRIDHLLLNRKLAPGLQDAGVDKWVRALEKASDRAPTWISVRVPAAPGDSVVHAEPVETARKSAAKKVPAAAAKEVSKKIVTKPAATASAKPRRPAKKTS</sequence>
<gene>
    <name evidence="2" type="ORF">ADT25_01430</name>
</gene>
<dbReference type="PANTHER" id="PTHR43250">
    <property type="entry name" value="EXODEOXYRIBONUCLEASE III"/>
    <property type="match status" value="1"/>
</dbReference>
<dbReference type="Gene3D" id="3.60.10.10">
    <property type="entry name" value="Endonuclease/exonuclease/phosphatase"/>
    <property type="match status" value="1"/>
</dbReference>
<feature type="region of interest" description="Disordered" evidence="1">
    <location>
        <begin position="100"/>
        <end position="119"/>
    </location>
</feature>
<evidence type="ECO:0000313" key="3">
    <source>
        <dbReference type="Proteomes" id="UP000036790"/>
    </source>
</evidence>
<accession>A0AAP0ZNV3</accession>
<comment type="caution">
    <text evidence="2">The sequence shown here is derived from an EMBL/GenBank/DDBJ whole genome shotgun (WGS) entry which is preliminary data.</text>
</comment>
<feature type="compositionally biased region" description="Basic residues" evidence="1">
    <location>
        <begin position="110"/>
        <end position="119"/>
    </location>
</feature>
<protein>
    <submittedName>
        <fullName evidence="2">Uncharacterized protein</fullName>
    </submittedName>
</protein>
<evidence type="ECO:0000313" key="2">
    <source>
        <dbReference type="EMBL" id="KOR49452.1"/>
    </source>
</evidence>
<dbReference type="AlphaFoldDB" id="A0AAP0ZNV3"/>
<name>A0AAP0ZNV3_9XANT</name>
<dbReference type="InterPro" id="IPR037493">
    <property type="entry name" value="ExoIII-like"/>
</dbReference>
<dbReference type="EMBL" id="LHUJ01000027">
    <property type="protein sequence ID" value="KOR49452.1"/>
    <property type="molecule type" value="Genomic_DNA"/>
</dbReference>
<evidence type="ECO:0000256" key="1">
    <source>
        <dbReference type="SAM" id="MobiDB-lite"/>
    </source>
</evidence>